<sequence>MMFPVLRGTFLLAWLSVLLLSLLGGRGCDTLPLSQKHPPRVIRSDPGNPGITEAAQELDALEQAADAQDGGELHPALKEVVGRLVGITTDTRTSGADDPKRSRRLWGTPQPAADQMNLGYTYVNYEHSQWGDYLSVSSSSEAGTDSLDNYDQLGGGKFISEVIDPSVTHTVYGSLPSVHDGSDTGVDDSKWTAALPVGVLDFKTFPQPSDKGAGRPTSQLLGSGMAQNTQDPSQEPGEDLIAGEAVDSSRNALDRHSIRQEDSSVGNLLSSVLSADDGDSLAHNDLGKSFLATPSDSAEKSEDTNGVERVASAVVAVKSDEDAISDQFAVEKAVGTLCLGTSKDRSQADMTEDDIIDDFLDWLFSFLNDVVLGKEKLPVRKLCS</sequence>
<evidence type="ECO:0000313" key="4">
    <source>
        <dbReference type="RefSeq" id="XP_022108667.1"/>
    </source>
</evidence>
<dbReference type="OrthoDB" id="10599016at2759"/>
<evidence type="ECO:0000256" key="1">
    <source>
        <dbReference type="SAM" id="MobiDB-lite"/>
    </source>
</evidence>
<feature type="chain" id="PRO_5034715375" evidence="2">
    <location>
        <begin position="28"/>
        <end position="384"/>
    </location>
</feature>
<evidence type="ECO:0000313" key="3">
    <source>
        <dbReference type="Proteomes" id="UP000694845"/>
    </source>
</evidence>
<dbReference type="AlphaFoldDB" id="A0A8B7ZUA2"/>
<dbReference type="Proteomes" id="UP000694845">
    <property type="component" value="Unplaced"/>
</dbReference>
<dbReference type="KEGG" id="aplc:110988956"/>
<dbReference type="RefSeq" id="XP_022108667.1">
    <property type="nucleotide sequence ID" value="XM_022252975.1"/>
</dbReference>
<keyword evidence="2" id="KW-0732">Signal</keyword>
<feature type="region of interest" description="Disordered" evidence="1">
    <location>
        <begin position="205"/>
        <end position="239"/>
    </location>
</feature>
<gene>
    <name evidence="4" type="primary">LOC110988956</name>
</gene>
<proteinExistence type="predicted"/>
<dbReference type="GeneID" id="110988956"/>
<organism evidence="3 4">
    <name type="scientific">Acanthaster planci</name>
    <name type="common">Crown-of-thorns starfish</name>
    <dbReference type="NCBI Taxonomy" id="133434"/>
    <lineage>
        <taxon>Eukaryota</taxon>
        <taxon>Metazoa</taxon>
        <taxon>Echinodermata</taxon>
        <taxon>Eleutherozoa</taxon>
        <taxon>Asterozoa</taxon>
        <taxon>Asteroidea</taxon>
        <taxon>Valvatacea</taxon>
        <taxon>Valvatida</taxon>
        <taxon>Acanthasteridae</taxon>
        <taxon>Acanthaster</taxon>
    </lineage>
</organism>
<feature type="region of interest" description="Disordered" evidence="1">
    <location>
        <begin position="90"/>
        <end position="110"/>
    </location>
</feature>
<protein>
    <submittedName>
        <fullName evidence="4">Uncharacterized protein LOC110988956</fullName>
    </submittedName>
</protein>
<evidence type="ECO:0000256" key="2">
    <source>
        <dbReference type="SAM" id="SignalP"/>
    </source>
</evidence>
<dbReference type="OMA" id="QADMTED"/>
<keyword evidence="3" id="KW-1185">Reference proteome</keyword>
<feature type="compositionally biased region" description="Polar residues" evidence="1">
    <location>
        <begin position="216"/>
        <end position="233"/>
    </location>
</feature>
<accession>A0A8B7ZUA2</accession>
<name>A0A8B7ZUA2_ACAPL</name>
<reference evidence="4" key="1">
    <citation type="submission" date="2025-08" db="UniProtKB">
        <authorList>
            <consortium name="RefSeq"/>
        </authorList>
    </citation>
    <scope>IDENTIFICATION</scope>
</reference>
<feature type="signal peptide" evidence="2">
    <location>
        <begin position="1"/>
        <end position="27"/>
    </location>
</feature>